<dbReference type="InterPro" id="IPR001064">
    <property type="entry name" value="Beta/gamma_crystallin"/>
</dbReference>
<evidence type="ECO:0000256" key="4">
    <source>
        <dbReference type="ARBA" id="ARBA00022737"/>
    </source>
</evidence>
<feature type="region of interest" description="Disordered" evidence="5">
    <location>
        <begin position="111"/>
        <end position="147"/>
    </location>
</feature>
<dbReference type="GO" id="GO:0005212">
    <property type="term" value="F:structural constituent of eye lens"/>
    <property type="evidence" value="ECO:0007669"/>
    <property type="project" value="UniProtKB-KW"/>
</dbReference>
<dbReference type="SUPFAM" id="SSF49695">
    <property type="entry name" value="gamma-Crystallin-like"/>
    <property type="match status" value="1"/>
</dbReference>
<comment type="similarity">
    <text evidence="2">Belongs to the beta/gamma-crystallin family.</text>
</comment>
<dbReference type="Gene3D" id="2.60.20.10">
    <property type="entry name" value="Crystallins"/>
    <property type="match status" value="1"/>
</dbReference>
<keyword evidence="3" id="KW-0273">Eye lens protein</keyword>
<evidence type="ECO:0000256" key="5">
    <source>
        <dbReference type="SAM" id="MobiDB-lite"/>
    </source>
</evidence>
<dbReference type="PANTHER" id="PTHR11818:SF54">
    <property type="entry name" value="BETAA1C-CRYSTALLIN-RELATED"/>
    <property type="match status" value="1"/>
</dbReference>
<dbReference type="EMBL" id="SRLO01002701">
    <property type="protein sequence ID" value="TNN32437.1"/>
    <property type="molecule type" value="Genomic_DNA"/>
</dbReference>
<dbReference type="PRINTS" id="PR01367">
    <property type="entry name" value="BGCRYSTALLIN"/>
</dbReference>
<comment type="function">
    <text evidence="1">Crystallins are the dominant structural components of the vertebrate eye lens.</text>
</comment>
<feature type="domain" description="Beta/gamma crystallin 'Greek key'" evidence="6">
    <location>
        <begin position="56"/>
        <end position="102"/>
    </location>
</feature>
<dbReference type="FunFam" id="2.60.20.10:FF:000002">
    <property type="entry name" value="Crystallin, beta B2"/>
    <property type="match status" value="1"/>
</dbReference>
<keyword evidence="4" id="KW-0677">Repeat</keyword>
<reference evidence="7 8" key="1">
    <citation type="submission" date="2019-03" db="EMBL/GenBank/DDBJ databases">
        <title>First draft genome of Liparis tanakae, snailfish: a comprehensive survey of snailfish specific genes.</title>
        <authorList>
            <person name="Kim W."/>
            <person name="Song I."/>
            <person name="Jeong J.-H."/>
            <person name="Kim D."/>
            <person name="Kim S."/>
            <person name="Ryu S."/>
            <person name="Song J.Y."/>
            <person name="Lee S.K."/>
        </authorList>
    </citation>
    <scope>NUCLEOTIDE SEQUENCE [LARGE SCALE GENOMIC DNA]</scope>
    <source>
        <tissue evidence="7">Muscle</tissue>
    </source>
</reference>
<accession>A0A4Z2EU34</accession>
<dbReference type="InterPro" id="IPR050252">
    <property type="entry name" value="Beta/Gamma-Crystallin"/>
</dbReference>
<feature type="compositionally biased region" description="Basic and acidic residues" evidence="5">
    <location>
        <begin position="111"/>
        <end position="127"/>
    </location>
</feature>
<evidence type="ECO:0000259" key="6">
    <source>
        <dbReference type="PROSITE" id="PS50915"/>
    </source>
</evidence>
<evidence type="ECO:0000313" key="8">
    <source>
        <dbReference type="Proteomes" id="UP000314294"/>
    </source>
</evidence>
<dbReference type="Proteomes" id="UP000314294">
    <property type="component" value="Unassembled WGS sequence"/>
</dbReference>
<organism evidence="7 8">
    <name type="scientific">Liparis tanakae</name>
    <name type="common">Tanaka's snailfish</name>
    <dbReference type="NCBI Taxonomy" id="230148"/>
    <lineage>
        <taxon>Eukaryota</taxon>
        <taxon>Metazoa</taxon>
        <taxon>Chordata</taxon>
        <taxon>Craniata</taxon>
        <taxon>Vertebrata</taxon>
        <taxon>Euteleostomi</taxon>
        <taxon>Actinopterygii</taxon>
        <taxon>Neopterygii</taxon>
        <taxon>Teleostei</taxon>
        <taxon>Neoteleostei</taxon>
        <taxon>Acanthomorphata</taxon>
        <taxon>Eupercaria</taxon>
        <taxon>Perciformes</taxon>
        <taxon>Cottioidei</taxon>
        <taxon>Cottales</taxon>
        <taxon>Liparidae</taxon>
        <taxon>Liparis</taxon>
    </lineage>
</organism>
<sequence length="147" mass="17305">MTSPMYFPNMDTAPFFKVTVFEGEHFQGHCQEFTSECCNIHNCGLDNIRSIRVESGAWVGFEHLDFQGQQFILERGEYPNWEAYSGSLAYHSERFMSFRPVYCAVSTWREERGEEERRGGGRREERGMQMTHRKRREVGVKEQDTTE</sequence>
<comment type="caution">
    <text evidence="7">The sequence shown here is derived from an EMBL/GenBank/DDBJ whole genome shotgun (WGS) entry which is preliminary data.</text>
</comment>
<keyword evidence="8" id="KW-1185">Reference proteome</keyword>
<dbReference type="GO" id="GO:0007601">
    <property type="term" value="P:visual perception"/>
    <property type="evidence" value="ECO:0007669"/>
    <property type="project" value="TreeGrafter"/>
</dbReference>
<dbReference type="PROSITE" id="PS50915">
    <property type="entry name" value="CRYSTALLIN_BETA_GAMMA"/>
    <property type="match status" value="2"/>
</dbReference>
<name>A0A4Z2EU34_9TELE</name>
<dbReference type="AlphaFoldDB" id="A0A4Z2EU34"/>
<protein>
    <submittedName>
        <fullName evidence="7">Beta-crystallin A3</fullName>
    </submittedName>
</protein>
<dbReference type="OrthoDB" id="8688215at2759"/>
<dbReference type="SMART" id="SM00247">
    <property type="entry name" value="XTALbg"/>
    <property type="match status" value="1"/>
</dbReference>
<dbReference type="PANTHER" id="PTHR11818">
    <property type="entry name" value="BETA/GAMMA CRYSTALLIN"/>
    <property type="match status" value="1"/>
</dbReference>
<evidence type="ECO:0000313" key="7">
    <source>
        <dbReference type="EMBL" id="TNN32437.1"/>
    </source>
</evidence>
<evidence type="ECO:0000256" key="1">
    <source>
        <dbReference type="ARBA" id="ARBA00003689"/>
    </source>
</evidence>
<gene>
    <name evidence="7" type="primary">CRYBA1_1</name>
    <name evidence="7" type="ORF">EYF80_057404</name>
</gene>
<dbReference type="Pfam" id="PF00030">
    <property type="entry name" value="Crystall"/>
    <property type="match status" value="1"/>
</dbReference>
<dbReference type="InterPro" id="IPR011024">
    <property type="entry name" value="G_crystallin-like"/>
</dbReference>
<feature type="domain" description="Beta/gamma crystallin 'Greek key'" evidence="6">
    <location>
        <begin position="16"/>
        <end position="55"/>
    </location>
</feature>
<evidence type="ECO:0000256" key="3">
    <source>
        <dbReference type="ARBA" id="ARBA00022613"/>
    </source>
</evidence>
<evidence type="ECO:0000256" key="2">
    <source>
        <dbReference type="ARBA" id="ARBA00009646"/>
    </source>
</evidence>
<feature type="compositionally biased region" description="Basic and acidic residues" evidence="5">
    <location>
        <begin position="137"/>
        <end position="147"/>
    </location>
</feature>
<dbReference type="GO" id="GO:0002088">
    <property type="term" value="P:lens development in camera-type eye"/>
    <property type="evidence" value="ECO:0007669"/>
    <property type="project" value="TreeGrafter"/>
</dbReference>
<proteinExistence type="inferred from homology"/>